<evidence type="ECO:0000313" key="2">
    <source>
        <dbReference type="EMBL" id="RVU20993.1"/>
    </source>
</evidence>
<reference evidence="2 3" key="1">
    <citation type="submission" date="2019-01" db="EMBL/GenBank/DDBJ databases">
        <authorList>
            <person name="Chen W.-M."/>
        </authorList>
    </citation>
    <scope>NUCLEOTIDE SEQUENCE [LARGE SCALE GENOMIC DNA]</scope>
    <source>
        <strain evidence="2 3">TER-1</strain>
    </source>
</reference>
<sequence>MTGPGEAEADPLRVWVARPLPAGGRSAARLAALGHVPLLAPVLAVAPGDAPPPAGPVGGGGLTRAHAAGARAAGRGPVLREAGGDAAALAALIASDLSPGARLLHAAGRERKPEPA</sequence>
<evidence type="ECO:0000256" key="1">
    <source>
        <dbReference type="SAM" id="MobiDB-lite"/>
    </source>
</evidence>
<accession>A0A437PFM6</accession>
<dbReference type="EMBL" id="SACP01000002">
    <property type="protein sequence ID" value="RVU20993.1"/>
    <property type="molecule type" value="Genomic_DNA"/>
</dbReference>
<comment type="caution">
    <text evidence="2">The sequence shown here is derived from an EMBL/GenBank/DDBJ whole genome shotgun (WGS) entry which is preliminary data.</text>
</comment>
<proteinExistence type="predicted"/>
<organism evidence="2 3">
    <name type="scientific">Methylobacterium oryzihabitans</name>
    <dbReference type="NCBI Taxonomy" id="2499852"/>
    <lineage>
        <taxon>Bacteria</taxon>
        <taxon>Pseudomonadati</taxon>
        <taxon>Pseudomonadota</taxon>
        <taxon>Alphaproteobacteria</taxon>
        <taxon>Hyphomicrobiales</taxon>
        <taxon>Methylobacteriaceae</taxon>
        <taxon>Methylobacterium</taxon>
    </lineage>
</organism>
<feature type="region of interest" description="Disordered" evidence="1">
    <location>
        <begin position="47"/>
        <end position="74"/>
    </location>
</feature>
<dbReference type="Proteomes" id="UP000286997">
    <property type="component" value="Unassembled WGS sequence"/>
</dbReference>
<dbReference type="GO" id="GO:0033014">
    <property type="term" value="P:tetrapyrrole biosynthetic process"/>
    <property type="evidence" value="ECO:0007669"/>
    <property type="project" value="InterPro"/>
</dbReference>
<dbReference type="GO" id="GO:0004852">
    <property type="term" value="F:uroporphyrinogen-III synthase activity"/>
    <property type="evidence" value="ECO:0007669"/>
    <property type="project" value="InterPro"/>
</dbReference>
<name>A0A437PFM6_9HYPH</name>
<keyword evidence="3" id="KW-1185">Reference proteome</keyword>
<dbReference type="InterPro" id="IPR036108">
    <property type="entry name" value="4pyrrol_syn_uPrphyn_synt_sf"/>
</dbReference>
<feature type="compositionally biased region" description="Low complexity" evidence="1">
    <location>
        <begin position="63"/>
        <end position="74"/>
    </location>
</feature>
<dbReference type="AlphaFoldDB" id="A0A437PFM6"/>
<feature type="non-terminal residue" evidence="2">
    <location>
        <position position="116"/>
    </location>
</feature>
<dbReference type="SUPFAM" id="SSF69618">
    <property type="entry name" value="HemD-like"/>
    <property type="match status" value="1"/>
</dbReference>
<protein>
    <submittedName>
        <fullName evidence="2">Uroporphyrinogen-III synthase</fullName>
    </submittedName>
</protein>
<evidence type="ECO:0000313" key="3">
    <source>
        <dbReference type="Proteomes" id="UP000286997"/>
    </source>
</evidence>
<gene>
    <name evidence="2" type="ORF">EOE48_02535</name>
</gene>